<organism evidence="2 3">
    <name type="scientific">Portunus trituberculatus</name>
    <name type="common">Swimming crab</name>
    <name type="synonym">Neptunus trituberculatus</name>
    <dbReference type="NCBI Taxonomy" id="210409"/>
    <lineage>
        <taxon>Eukaryota</taxon>
        <taxon>Metazoa</taxon>
        <taxon>Ecdysozoa</taxon>
        <taxon>Arthropoda</taxon>
        <taxon>Crustacea</taxon>
        <taxon>Multicrustacea</taxon>
        <taxon>Malacostraca</taxon>
        <taxon>Eumalacostraca</taxon>
        <taxon>Eucarida</taxon>
        <taxon>Decapoda</taxon>
        <taxon>Pleocyemata</taxon>
        <taxon>Brachyura</taxon>
        <taxon>Eubrachyura</taxon>
        <taxon>Portunoidea</taxon>
        <taxon>Portunidae</taxon>
        <taxon>Portuninae</taxon>
        <taxon>Portunus</taxon>
    </lineage>
</organism>
<accession>A0A5B7EU51</accession>
<keyword evidence="3" id="KW-1185">Reference proteome</keyword>
<dbReference type="Proteomes" id="UP000324222">
    <property type="component" value="Unassembled WGS sequence"/>
</dbReference>
<proteinExistence type="predicted"/>
<reference evidence="2 3" key="1">
    <citation type="submission" date="2019-05" db="EMBL/GenBank/DDBJ databases">
        <title>Another draft genome of Portunus trituberculatus and its Hox gene families provides insights of decapod evolution.</title>
        <authorList>
            <person name="Jeong J.-H."/>
            <person name="Song I."/>
            <person name="Kim S."/>
            <person name="Choi T."/>
            <person name="Kim D."/>
            <person name="Ryu S."/>
            <person name="Kim W."/>
        </authorList>
    </citation>
    <scope>NUCLEOTIDE SEQUENCE [LARGE SCALE GENOMIC DNA]</scope>
    <source>
        <tissue evidence="2">Muscle</tissue>
    </source>
</reference>
<feature type="compositionally biased region" description="Low complexity" evidence="1">
    <location>
        <begin position="111"/>
        <end position="128"/>
    </location>
</feature>
<protein>
    <submittedName>
        <fullName evidence="2">Uncharacterized protein</fullName>
    </submittedName>
</protein>
<evidence type="ECO:0000313" key="2">
    <source>
        <dbReference type="EMBL" id="MPC38181.1"/>
    </source>
</evidence>
<dbReference type="EMBL" id="VSRR010004003">
    <property type="protein sequence ID" value="MPC38181.1"/>
    <property type="molecule type" value="Genomic_DNA"/>
</dbReference>
<dbReference type="AlphaFoldDB" id="A0A5B7EU51"/>
<feature type="region of interest" description="Disordered" evidence="1">
    <location>
        <begin position="98"/>
        <end position="149"/>
    </location>
</feature>
<name>A0A5B7EU51_PORTR</name>
<comment type="caution">
    <text evidence="2">The sequence shown here is derived from an EMBL/GenBank/DDBJ whole genome shotgun (WGS) entry which is preliminary data.</text>
</comment>
<evidence type="ECO:0000313" key="3">
    <source>
        <dbReference type="Proteomes" id="UP000324222"/>
    </source>
</evidence>
<feature type="region of interest" description="Disordered" evidence="1">
    <location>
        <begin position="202"/>
        <end position="228"/>
    </location>
</feature>
<evidence type="ECO:0000256" key="1">
    <source>
        <dbReference type="SAM" id="MobiDB-lite"/>
    </source>
</evidence>
<sequence length="228" mass="23992">MCPLSKLPGLAGETHTEVTVDLMQLQTDPHAAHPTPGRLACTLLDIGSTVTHILVTKDVRFCSVLSRHKPGGEKRLNCPRTIGECPPPDPTETWTKCHPSSLGRRNPATRVGPVLPSSVSSGTTEGTENIPDRVGPASPGKPDDPGMTSIETLNQLTLSGNGKTRALNESSTMPSYCFLWLGTRQVPTGTGEQITSLAKSTLAMGSSTARTPGPKRSSCSGGLGDRSR</sequence>
<gene>
    <name evidence="2" type="ORF">E2C01_031685</name>
</gene>